<evidence type="ECO:0000313" key="2">
    <source>
        <dbReference type="Proteomes" id="UP000741013"/>
    </source>
</evidence>
<organism evidence="1 2">
    <name type="scientific">Amycolatopsis magusensis</name>
    <dbReference type="NCBI Taxonomy" id="882444"/>
    <lineage>
        <taxon>Bacteria</taxon>
        <taxon>Bacillati</taxon>
        <taxon>Actinomycetota</taxon>
        <taxon>Actinomycetes</taxon>
        <taxon>Pseudonocardiales</taxon>
        <taxon>Pseudonocardiaceae</taxon>
        <taxon>Amycolatopsis</taxon>
    </lineage>
</organism>
<gene>
    <name evidence="1" type="ORF">JOM49_002106</name>
</gene>
<evidence type="ECO:0000313" key="1">
    <source>
        <dbReference type="EMBL" id="MBP2180580.1"/>
    </source>
</evidence>
<name>A0ABS4PMH3_9PSEU</name>
<comment type="caution">
    <text evidence="1">The sequence shown here is derived from an EMBL/GenBank/DDBJ whole genome shotgun (WGS) entry which is preliminary data.</text>
</comment>
<sequence length="47" mass="5317">MSDQEYLRRVREWLCAELGGSATEVDGIELDLSAVIPHQRTGEHQYG</sequence>
<dbReference type="EMBL" id="JAGGMS010000001">
    <property type="protein sequence ID" value="MBP2180580.1"/>
    <property type="molecule type" value="Genomic_DNA"/>
</dbReference>
<reference evidence="1 2" key="1">
    <citation type="submission" date="2021-03" db="EMBL/GenBank/DDBJ databases">
        <title>Sequencing the genomes of 1000 actinobacteria strains.</title>
        <authorList>
            <person name="Klenk H.-P."/>
        </authorList>
    </citation>
    <scope>NUCLEOTIDE SEQUENCE [LARGE SCALE GENOMIC DNA]</scope>
    <source>
        <strain evidence="1 2">DSM 45510</strain>
    </source>
</reference>
<dbReference type="RefSeq" id="WP_209664114.1">
    <property type="nucleotide sequence ID" value="NZ_JAGGMS010000001.1"/>
</dbReference>
<keyword evidence="2" id="KW-1185">Reference proteome</keyword>
<protein>
    <submittedName>
        <fullName evidence="1">Uncharacterized protein</fullName>
    </submittedName>
</protein>
<accession>A0ABS4PMH3</accession>
<proteinExistence type="predicted"/>
<dbReference type="Proteomes" id="UP000741013">
    <property type="component" value="Unassembled WGS sequence"/>
</dbReference>